<dbReference type="EMBL" id="JABCKI010005720">
    <property type="protein sequence ID" value="KAG5639463.1"/>
    <property type="molecule type" value="Genomic_DNA"/>
</dbReference>
<proteinExistence type="predicted"/>
<protein>
    <submittedName>
        <fullName evidence="1">Uncharacterized protein</fullName>
    </submittedName>
</protein>
<reference evidence="1" key="2">
    <citation type="submission" date="2021-10" db="EMBL/GenBank/DDBJ databases">
        <title>Phylogenomics reveals ancestral predisposition of the termite-cultivated fungus Termitomyces towards a domesticated lifestyle.</title>
        <authorList>
            <person name="Auxier B."/>
            <person name="Grum-Grzhimaylo A."/>
            <person name="Cardenas M.E."/>
            <person name="Lodge J.D."/>
            <person name="Laessoe T."/>
            <person name="Pedersen O."/>
            <person name="Smith M.E."/>
            <person name="Kuyper T.W."/>
            <person name="Franco-Molano E.A."/>
            <person name="Baroni T.J."/>
            <person name="Aanen D.K."/>
        </authorList>
    </citation>
    <scope>NUCLEOTIDE SEQUENCE</scope>
    <source>
        <strain evidence="1">D49</strain>
    </source>
</reference>
<dbReference type="Proteomes" id="UP000717328">
    <property type="component" value="Unassembled WGS sequence"/>
</dbReference>
<sequence length="121" mass="13788">MHPQGLDDDELEQIRRYEDFTTIGTDRVFELASRKMLNDFAQTGSRTLFLRGTGEYGQRSHIRRQYTSTGVRLQEGYGHGCGTKRGRRWIQGRVGSWLVSLVSPSFSLRIPSARSVEFSSS</sequence>
<name>A0A9P7K708_9AGAR</name>
<reference evidence="1" key="1">
    <citation type="submission" date="2021-02" db="EMBL/GenBank/DDBJ databases">
        <authorList>
            <person name="Nieuwenhuis M."/>
            <person name="Van De Peppel L.J.J."/>
        </authorList>
    </citation>
    <scope>NUCLEOTIDE SEQUENCE</scope>
    <source>
        <strain evidence="1">D49</strain>
    </source>
</reference>
<evidence type="ECO:0000313" key="1">
    <source>
        <dbReference type="EMBL" id="KAG5639463.1"/>
    </source>
</evidence>
<accession>A0A9P7K708</accession>
<evidence type="ECO:0000313" key="2">
    <source>
        <dbReference type="Proteomes" id="UP000717328"/>
    </source>
</evidence>
<gene>
    <name evidence="1" type="ORF">H0H81_001585</name>
</gene>
<keyword evidence="2" id="KW-1185">Reference proteome</keyword>
<dbReference type="AlphaFoldDB" id="A0A9P7K708"/>
<organism evidence="1 2">
    <name type="scientific">Sphagnurus paluster</name>
    <dbReference type="NCBI Taxonomy" id="117069"/>
    <lineage>
        <taxon>Eukaryota</taxon>
        <taxon>Fungi</taxon>
        <taxon>Dikarya</taxon>
        <taxon>Basidiomycota</taxon>
        <taxon>Agaricomycotina</taxon>
        <taxon>Agaricomycetes</taxon>
        <taxon>Agaricomycetidae</taxon>
        <taxon>Agaricales</taxon>
        <taxon>Tricholomatineae</taxon>
        <taxon>Lyophyllaceae</taxon>
        <taxon>Sphagnurus</taxon>
    </lineage>
</organism>
<comment type="caution">
    <text evidence="1">The sequence shown here is derived from an EMBL/GenBank/DDBJ whole genome shotgun (WGS) entry which is preliminary data.</text>
</comment>